<sequence length="97" mass="10900">MSILIQSFDKVHDTIVLSCSADFEARTLYILTKTEDGQRVSISFTGLMAHFFENVILDNILSGMDEITTDGFFKKYSALLNRSMPYGFPACCSIEDL</sequence>
<evidence type="ECO:0000313" key="1">
    <source>
        <dbReference type="EMBL" id="SPT70496.1"/>
    </source>
</evidence>
<dbReference type="AlphaFoldDB" id="A0A2X0VBF1"/>
<reference evidence="1 2" key="1">
    <citation type="submission" date="2018-06" db="EMBL/GenBank/DDBJ databases">
        <authorList>
            <consortium name="Pathogen Informatics"/>
            <person name="Doyle S."/>
        </authorList>
    </citation>
    <scope>NUCLEOTIDE SEQUENCE [LARGE SCALE GENOMIC DNA]</scope>
    <source>
        <strain evidence="1 2">NCTC13093</strain>
    </source>
</reference>
<name>A0A2X0VBF1_9GAMM</name>
<accession>A0A2X0VBF1</accession>
<protein>
    <submittedName>
        <fullName evidence="1">Uncharacterized protein</fullName>
    </submittedName>
</protein>
<dbReference type="RefSeq" id="WP_220087013.1">
    <property type="nucleotide sequence ID" value="NZ_UAPV01000001.1"/>
</dbReference>
<gene>
    <name evidence="1" type="ORF">NCTC13093_01912</name>
</gene>
<dbReference type="EMBL" id="UAPV01000001">
    <property type="protein sequence ID" value="SPT70496.1"/>
    <property type="molecule type" value="Genomic_DNA"/>
</dbReference>
<proteinExistence type="predicted"/>
<keyword evidence="2" id="KW-1185">Reference proteome</keyword>
<dbReference type="Proteomes" id="UP000250086">
    <property type="component" value="Unassembled WGS sequence"/>
</dbReference>
<evidence type="ECO:0000313" key="2">
    <source>
        <dbReference type="Proteomes" id="UP000250086"/>
    </source>
</evidence>
<organism evidence="1 2">
    <name type="scientific">Anaerobiospirillum thomasii</name>
    <dbReference type="NCBI Taxonomy" id="179995"/>
    <lineage>
        <taxon>Bacteria</taxon>
        <taxon>Pseudomonadati</taxon>
        <taxon>Pseudomonadota</taxon>
        <taxon>Gammaproteobacteria</taxon>
        <taxon>Aeromonadales</taxon>
        <taxon>Succinivibrionaceae</taxon>
        <taxon>Anaerobiospirillum</taxon>
    </lineage>
</organism>